<proteinExistence type="predicted"/>
<feature type="non-terminal residue" evidence="1">
    <location>
        <position position="1"/>
    </location>
</feature>
<evidence type="ECO:0000313" key="1">
    <source>
        <dbReference type="EMBL" id="SVD48747.1"/>
    </source>
</evidence>
<gene>
    <name evidence="1" type="ORF">METZ01_LOCUS401601</name>
</gene>
<reference evidence="1" key="1">
    <citation type="submission" date="2018-05" db="EMBL/GenBank/DDBJ databases">
        <authorList>
            <person name="Lanie J.A."/>
            <person name="Ng W.-L."/>
            <person name="Kazmierczak K.M."/>
            <person name="Andrzejewski T.M."/>
            <person name="Davidsen T.M."/>
            <person name="Wayne K.J."/>
            <person name="Tettelin H."/>
            <person name="Glass J.I."/>
            <person name="Rusch D."/>
            <person name="Podicherti R."/>
            <person name="Tsui H.-C.T."/>
            <person name="Winkler M.E."/>
        </authorList>
    </citation>
    <scope>NUCLEOTIDE SEQUENCE</scope>
</reference>
<name>A0A382VQE9_9ZZZZ</name>
<sequence length="56" mass="6379">TEEALTEDHEKCTKRLVETVATNVKYHSSQNKTNQSTAQNAFRNIEATDEIKKITI</sequence>
<organism evidence="1">
    <name type="scientific">marine metagenome</name>
    <dbReference type="NCBI Taxonomy" id="408172"/>
    <lineage>
        <taxon>unclassified sequences</taxon>
        <taxon>metagenomes</taxon>
        <taxon>ecological metagenomes</taxon>
    </lineage>
</organism>
<dbReference type="EMBL" id="UINC01153819">
    <property type="protein sequence ID" value="SVD48747.1"/>
    <property type="molecule type" value="Genomic_DNA"/>
</dbReference>
<accession>A0A382VQE9</accession>
<dbReference type="AlphaFoldDB" id="A0A382VQE9"/>
<protein>
    <submittedName>
        <fullName evidence="1">Uncharacterized protein</fullName>
    </submittedName>
</protein>